<dbReference type="RefSeq" id="WP_076023385.1">
    <property type="nucleotide sequence ID" value="NZ_JAQFIK010000002.1"/>
</dbReference>
<dbReference type="PIRSF" id="PIRSF000485">
    <property type="entry name" value="Amd_phspho_trans"/>
    <property type="match status" value="1"/>
</dbReference>
<comment type="caution">
    <text evidence="7">Lacks conserved residue(s) required for the propagation of feature annotation.</text>
</comment>
<feature type="binding site" evidence="7 10">
    <location>
        <position position="367"/>
    </location>
    <ligand>
        <name>Mg(2+)</name>
        <dbReference type="ChEBI" id="CHEBI:18420"/>
    </ligand>
</feature>
<dbReference type="NCBIfam" id="TIGR01134">
    <property type="entry name" value="purF"/>
    <property type="match status" value="1"/>
</dbReference>
<dbReference type="InterPro" id="IPR017932">
    <property type="entry name" value="GATase_2_dom"/>
</dbReference>
<evidence type="ECO:0000313" key="13">
    <source>
        <dbReference type="Proteomes" id="UP001161160"/>
    </source>
</evidence>
<dbReference type="PROSITE" id="PS51278">
    <property type="entry name" value="GATASE_TYPE_2"/>
    <property type="match status" value="1"/>
</dbReference>
<dbReference type="InterPro" id="IPR000836">
    <property type="entry name" value="PRTase_dom"/>
</dbReference>
<dbReference type="InterPro" id="IPR029057">
    <property type="entry name" value="PRTase-like"/>
</dbReference>
<dbReference type="HAMAP" id="MF_01931">
    <property type="entry name" value="PurF"/>
    <property type="match status" value="1"/>
</dbReference>
<sequence>MCGVVGTVSHSPVNQLLYDALLLLQHRGQDAAGIATMNGNSFTMHKANGLVRDVFRTRNMRSLLGNAGIGQVRYPTAGSASSEEEAQPFYVSAPYGIILAHNGNLTNAPSLRVEMAYRDRRHINTSSDTEVLLNVLADELQKETNSAALDEGAMFNAVTQVAKRVKGSYAVVSLIAGYGLLAFRDPFGIRPLCIGRIDTPQGPEWMVASESVALEGLGFTFVRDVNPGEAIYIDLDGNFYSRQCVNDAVLTPCIFEYVYMARPDSTIDGVTVYNVRMRMGDYLAEKIRKETNVGEIDVVMPIPDSSRPAAMQVAKKLGVDYREGFFKNRYIGRTFIMPGQAVRKKSVRQKLNAMRIEFKDKTVLIVDDSIVRGTTSYEIVQMARESGAKKVIFASAAPPVRFPNVYGIDMPTRSELVAYGRTDEEINKMIGADQLIYQSVEDMKQAVRDINPDILNFEASCFDGNYITGDINESYLDALEAARNTSAAKADRQRDPADFARSQLHLHLATED</sequence>
<evidence type="ECO:0000256" key="10">
    <source>
        <dbReference type="PIRSR" id="PIRSR000485-2"/>
    </source>
</evidence>
<comment type="similarity">
    <text evidence="2 7 8">In the C-terminal section; belongs to the purine/pyrimidine phosphoribosyltransferase family.</text>
</comment>
<keyword evidence="7 10" id="KW-0460">Magnesium</keyword>
<dbReference type="EC" id="2.4.2.14" evidence="7"/>
<comment type="cofactor">
    <cofactor evidence="7 10">
        <name>Mg(2+)</name>
        <dbReference type="ChEBI" id="CHEBI:18420"/>
    </cofactor>
    <text evidence="7 10">Binds 1 Mg(2+) ion per subunit.</text>
</comment>
<evidence type="ECO:0000256" key="8">
    <source>
        <dbReference type="PIRNR" id="PIRNR000485"/>
    </source>
</evidence>
<dbReference type="InterPro" id="IPR035584">
    <property type="entry name" value="PurF_N"/>
</dbReference>
<evidence type="ECO:0000259" key="11">
    <source>
        <dbReference type="PROSITE" id="PS51278"/>
    </source>
</evidence>
<dbReference type="SUPFAM" id="SSF56235">
    <property type="entry name" value="N-terminal nucleophile aminohydrolases (Ntn hydrolases)"/>
    <property type="match status" value="1"/>
</dbReference>
<reference evidence="12" key="1">
    <citation type="submission" date="2023-04" db="EMBL/GenBank/DDBJ databases">
        <title>Genome Encyclopedia of Bacteria and Archaea VI: Functional Genomics of Type Strains.</title>
        <authorList>
            <person name="Whitman W."/>
        </authorList>
    </citation>
    <scope>NUCLEOTIDE SEQUENCE</scope>
    <source>
        <strain evidence="12">Enz.4-51</strain>
    </source>
</reference>
<dbReference type="InterPro" id="IPR005854">
    <property type="entry name" value="PurF"/>
</dbReference>
<protein>
    <recommendedName>
        <fullName evidence="7">Amidophosphoribosyltransferase</fullName>
        <shortName evidence="7">ATase</shortName>
        <ecNumber evidence="7">2.4.2.14</ecNumber>
    </recommendedName>
    <alternativeName>
        <fullName evidence="7">Glutamine phosphoribosylpyrophosphate amidotransferase</fullName>
        <shortName evidence="7">GPATase</shortName>
    </alternativeName>
</protein>
<dbReference type="GO" id="GO:0006189">
    <property type="term" value="P:'de novo' IMP biosynthetic process"/>
    <property type="evidence" value="ECO:0007669"/>
    <property type="project" value="UniProtKB-UniRule"/>
</dbReference>
<comment type="function">
    <text evidence="7">Catalyzes the formation of phosphoribosylamine from phosphoribosylpyrophosphate (PRPP) and glutamine.</text>
</comment>
<comment type="catalytic activity">
    <reaction evidence="7 8">
        <text>5-phospho-beta-D-ribosylamine + L-glutamate + diphosphate = 5-phospho-alpha-D-ribose 1-diphosphate + L-glutamine + H2O</text>
        <dbReference type="Rhea" id="RHEA:14905"/>
        <dbReference type="ChEBI" id="CHEBI:15377"/>
        <dbReference type="ChEBI" id="CHEBI:29985"/>
        <dbReference type="ChEBI" id="CHEBI:33019"/>
        <dbReference type="ChEBI" id="CHEBI:58017"/>
        <dbReference type="ChEBI" id="CHEBI:58359"/>
        <dbReference type="ChEBI" id="CHEBI:58681"/>
        <dbReference type="EC" id="2.4.2.14"/>
    </reaction>
</comment>
<name>A0AA43M7E1_9BURK</name>
<evidence type="ECO:0000256" key="1">
    <source>
        <dbReference type="ARBA" id="ARBA00005209"/>
    </source>
</evidence>
<evidence type="ECO:0000256" key="9">
    <source>
        <dbReference type="PIRSR" id="PIRSR000485-1"/>
    </source>
</evidence>
<dbReference type="CDD" id="cd00715">
    <property type="entry name" value="GPATase_N"/>
    <property type="match status" value="1"/>
</dbReference>
<dbReference type="Pfam" id="PF13522">
    <property type="entry name" value="GATase_6"/>
    <property type="match status" value="1"/>
</dbReference>
<keyword evidence="6 7" id="KW-0315">Glutamine amidotransferase</keyword>
<organism evidence="12 13">
    <name type="scientific">Polynucleobacter sphagniphilus</name>
    <dbReference type="NCBI Taxonomy" id="1743169"/>
    <lineage>
        <taxon>Bacteria</taxon>
        <taxon>Pseudomonadati</taxon>
        <taxon>Pseudomonadota</taxon>
        <taxon>Betaproteobacteria</taxon>
        <taxon>Burkholderiales</taxon>
        <taxon>Burkholderiaceae</taxon>
        <taxon>Polynucleobacter</taxon>
    </lineage>
</organism>
<evidence type="ECO:0000313" key="12">
    <source>
        <dbReference type="EMBL" id="MDH6503458.1"/>
    </source>
</evidence>
<dbReference type="GO" id="GO:0000287">
    <property type="term" value="F:magnesium ion binding"/>
    <property type="evidence" value="ECO:0007669"/>
    <property type="project" value="UniProtKB-UniRule"/>
</dbReference>
<dbReference type="GO" id="GO:0009113">
    <property type="term" value="P:purine nucleobase biosynthetic process"/>
    <property type="evidence" value="ECO:0007669"/>
    <property type="project" value="UniProtKB-UniRule"/>
</dbReference>
<gene>
    <name evidence="7" type="primary">purF</name>
    <name evidence="12" type="ORF">M2127_000748</name>
</gene>
<dbReference type="GO" id="GO:0004044">
    <property type="term" value="F:amidophosphoribosyltransferase activity"/>
    <property type="evidence" value="ECO:0007669"/>
    <property type="project" value="UniProtKB-UniRule"/>
</dbReference>
<accession>A0AA43M7E1</accession>
<feature type="binding site" evidence="7 10">
    <location>
        <position position="305"/>
    </location>
    <ligand>
        <name>Mg(2+)</name>
        <dbReference type="ChEBI" id="CHEBI:18420"/>
    </ligand>
</feature>
<dbReference type="CDD" id="cd06223">
    <property type="entry name" value="PRTases_typeI"/>
    <property type="match status" value="1"/>
</dbReference>
<evidence type="ECO:0000256" key="5">
    <source>
        <dbReference type="ARBA" id="ARBA00022755"/>
    </source>
</evidence>
<dbReference type="EMBL" id="JARXYA010000003">
    <property type="protein sequence ID" value="MDH6503458.1"/>
    <property type="molecule type" value="Genomic_DNA"/>
</dbReference>
<comment type="pathway">
    <text evidence="1 7 8">Purine metabolism; IMP biosynthesis via de novo pathway; N(1)-(5-phospho-D-ribosyl)glycinamide from 5-phospho-alpha-D-ribose 1-diphosphate: step 1/2.</text>
</comment>
<keyword evidence="7 10" id="KW-0479">Metal-binding</keyword>
<dbReference type="InterPro" id="IPR029055">
    <property type="entry name" value="Ntn_hydrolases_N"/>
</dbReference>
<keyword evidence="3 7" id="KW-0328">Glycosyltransferase</keyword>
<evidence type="ECO:0000256" key="6">
    <source>
        <dbReference type="ARBA" id="ARBA00022962"/>
    </source>
</evidence>
<keyword evidence="4 7" id="KW-0808">Transferase</keyword>
<dbReference type="Gene3D" id="3.40.50.2020">
    <property type="match status" value="1"/>
</dbReference>
<keyword evidence="5 7" id="KW-0658">Purine biosynthesis</keyword>
<evidence type="ECO:0000256" key="7">
    <source>
        <dbReference type="HAMAP-Rule" id="MF_01931"/>
    </source>
</evidence>
<dbReference type="AlphaFoldDB" id="A0AA43M7E1"/>
<feature type="active site" description="Nucleophile" evidence="7 9">
    <location>
        <position position="2"/>
    </location>
</feature>
<dbReference type="Gene3D" id="3.60.20.10">
    <property type="entry name" value="Glutamine Phosphoribosylpyrophosphate, subunit 1, domain 1"/>
    <property type="match status" value="1"/>
</dbReference>
<feature type="binding site" evidence="7 10">
    <location>
        <position position="368"/>
    </location>
    <ligand>
        <name>Mg(2+)</name>
        <dbReference type="ChEBI" id="CHEBI:18420"/>
    </ligand>
</feature>
<evidence type="ECO:0000256" key="3">
    <source>
        <dbReference type="ARBA" id="ARBA00022676"/>
    </source>
</evidence>
<dbReference type="SUPFAM" id="SSF53271">
    <property type="entry name" value="PRTase-like"/>
    <property type="match status" value="1"/>
</dbReference>
<dbReference type="Proteomes" id="UP001161160">
    <property type="component" value="Unassembled WGS sequence"/>
</dbReference>
<dbReference type="PANTHER" id="PTHR11907">
    <property type="entry name" value="AMIDOPHOSPHORIBOSYLTRANSFERASE"/>
    <property type="match status" value="1"/>
</dbReference>
<keyword evidence="13" id="KW-1185">Reference proteome</keyword>
<dbReference type="Pfam" id="PF00156">
    <property type="entry name" value="Pribosyltran"/>
    <property type="match status" value="1"/>
</dbReference>
<proteinExistence type="inferred from homology"/>
<evidence type="ECO:0000256" key="2">
    <source>
        <dbReference type="ARBA" id="ARBA00010138"/>
    </source>
</evidence>
<evidence type="ECO:0000256" key="4">
    <source>
        <dbReference type="ARBA" id="ARBA00022679"/>
    </source>
</evidence>
<feature type="domain" description="Glutamine amidotransferase type-2" evidence="11">
    <location>
        <begin position="2"/>
        <end position="236"/>
    </location>
</feature>
<comment type="caution">
    <text evidence="12">The sequence shown here is derived from an EMBL/GenBank/DDBJ whole genome shotgun (WGS) entry which is preliminary data.</text>
</comment>